<feature type="transmembrane region" description="Helical" evidence="6">
    <location>
        <begin position="130"/>
        <end position="156"/>
    </location>
</feature>
<evidence type="ECO:0000256" key="5">
    <source>
        <dbReference type="ARBA" id="ARBA00023251"/>
    </source>
</evidence>
<feature type="transmembrane region" description="Helical" evidence="6">
    <location>
        <begin position="97"/>
        <end position="124"/>
    </location>
</feature>
<dbReference type="PANTHER" id="PTHR43229">
    <property type="entry name" value="NODULATION PROTEIN J"/>
    <property type="match status" value="1"/>
</dbReference>
<keyword evidence="3 6" id="KW-1133">Transmembrane helix</keyword>
<keyword evidence="2 6" id="KW-0812">Transmembrane</keyword>
<dbReference type="InterPro" id="IPR013525">
    <property type="entry name" value="ABC2_TM"/>
</dbReference>
<evidence type="ECO:0000313" key="9">
    <source>
        <dbReference type="Proteomes" id="UP001501612"/>
    </source>
</evidence>
<feature type="transmembrane region" description="Helical" evidence="6">
    <location>
        <begin position="20"/>
        <end position="38"/>
    </location>
</feature>
<evidence type="ECO:0000256" key="2">
    <source>
        <dbReference type="ARBA" id="ARBA00022692"/>
    </source>
</evidence>
<dbReference type="InterPro" id="IPR051784">
    <property type="entry name" value="Nod_factor_ABC_transporter"/>
</dbReference>
<accession>A0ABN2PCD3</accession>
<feature type="domain" description="ABC-2 type transporter transmembrane" evidence="7">
    <location>
        <begin position="49"/>
        <end position="244"/>
    </location>
</feature>
<dbReference type="RefSeq" id="WP_344006414.1">
    <property type="nucleotide sequence ID" value="NZ_BAAAMY010000004.1"/>
</dbReference>
<dbReference type="PANTHER" id="PTHR43229:SF2">
    <property type="entry name" value="NODULATION PROTEIN J"/>
    <property type="match status" value="1"/>
</dbReference>
<proteinExistence type="predicted"/>
<dbReference type="Pfam" id="PF12698">
    <property type="entry name" value="ABC2_membrane_3"/>
    <property type="match status" value="1"/>
</dbReference>
<dbReference type="PIRSF" id="PIRSF006648">
    <property type="entry name" value="DrrB"/>
    <property type="match status" value="1"/>
</dbReference>
<name>A0ABN2PCD3_9ACTN</name>
<gene>
    <name evidence="8" type="ORF">GCM10009737_18610</name>
</gene>
<keyword evidence="5" id="KW-0046">Antibiotic resistance</keyword>
<reference evidence="8 9" key="1">
    <citation type="journal article" date="2019" name="Int. J. Syst. Evol. Microbiol.">
        <title>The Global Catalogue of Microorganisms (GCM) 10K type strain sequencing project: providing services to taxonomists for standard genome sequencing and annotation.</title>
        <authorList>
            <consortium name="The Broad Institute Genomics Platform"/>
            <consortium name="The Broad Institute Genome Sequencing Center for Infectious Disease"/>
            <person name="Wu L."/>
            <person name="Ma J."/>
        </authorList>
    </citation>
    <scope>NUCLEOTIDE SEQUENCE [LARGE SCALE GENOMIC DNA]</scope>
    <source>
        <strain evidence="8 9">JCM 14046</strain>
    </source>
</reference>
<sequence>MNTTYLRLELRRFARDRVNLFFVAVLPAFFYLIFGATQDVGDRSAGDGNVSLLILVSMAAYGAVTATTGVGGSAAVERMQGWGRQLGLTPLRDSGFVAVKATLAVLVAVVPVGLITVLGLLTGAEGTPRAWVLSLLGVLAGAWVFALLGLVVGLALRTEGAVGATGGIVVVLGFLGNIFVPLSGVLLDIARFTPLYGYVALARYPITGGAVPDTGGAGSSTGDPLWLPLANLGAWTLVLAVLAVCLVRRGRGRQ</sequence>
<evidence type="ECO:0000256" key="6">
    <source>
        <dbReference type="SAM" id="Phobius"/>
    </source>
</evidence>
<feature type="transmembrane region" description="Helical" evidence="6">
    <location>
        <begin position="225"/>
        <end position="247"/>
    </location>
</feature>
<feature type="transmembrane region" description="Helical" evidence="6">
    <location>
        <begin position="168"/>
        <end position="187"/>
    </location>
</feature>
<feature type="transmembrane region" description="Helical" evidence="6">
    <location>
        <begin position="50"/>
        <end position="76"/>
    </location>
</feature>
<evidence type="ECO:0000313" key="8">
    <source>
        <dbReference type="EMBL" id="GAA1917428.1"/>
    </source>
</evidence>
<comment type="subcellular location">
    <subcellularLocation>
        <location evidence="1">Membrane</location>
        <topology evidence="1">Multi-pass membrane protein</topology>
    </subcellularLocation>
</comment>
<dbReference type="Proteomes" id="UP001501612">
    <property type="component" value="Unassembled WGS sequence"/>
</dbReference>
<comment type="caution">
    <text evidence="8">The sequence shown here is derived from an EMBL/GenBank/DDBJ whole genome shotgun (WGS) entry which is preliminary data.</text>
</comment>
<evidence type="ECO:0000256" key="3">
    <source>
        <dbReference type="ARBA" id="ARBA00022989"/>
    </source>
</evidence>
<keyword evidence="9" id="KW-1185">Reference proteome</keyword>
<organism evidence="8 9">
    <name type="scientific">Nocardioides lentus</name>
    <dbReference type="NCBI Taxonomy" id="338077"/>
    <lineage>
        <taxon>Bacteria</taxon>
        <taxon>Bacillati</taxon>
        <taxon>Actinomycetota</taxon>
        <taxon>Actinomycetes</taxon>
        <taxon>Propionibacteriales</taxon>
        <taxon>Nocardioidaceae</taxon>
        <taxon>Nocardioides</taxon>
    </lineage>
</organism>
<dbReference type="EMBL" id="BAAAMY010000004">
    <property type="protein sequence ID" value="GAA1917428.1"/>
    <property type="molecule type" value="Genomic_DNA"/>
</dbReference>
<evidence type="ECO:0000259" key="7">
    <source>
        <dbReference type="Pfam" id="PF12698"/>
    </source>
</evidence>
<evidence type="ECO:0000256" key="4">
    <source>
        <dbReference type="ARBA" id="ARBA00023136"/>
    </source>
</evidence>
<keyword evidence="4 6" id="KW-0472">Membrane</keyword>
<protein>
    <submittedName>
        <fullName evidence="8">ABC transporter permease</fullName>
    </submittedName>
</protein>
<dbReference type="InterPro" id="IPR000412">
    <property type="entry name" value="ABC_2_transport"/>
</dbReference>
<evidence type="ECO:0000256" key="1">
    <source>
        <dbReference type="ARBA" id="ARBA00004141"/>
    </source>
</evidence>